<evidence type="ECO:0000313" key="3">
    <source>
        <dbReference type="EMBL" id="RVT43231.1"/>
    </source>
</evidence>
<feature type="compositionally biased region" description="Pro residues" evidence="1">
    <location>
        <begin position="27"/>
        <end position="44"/>
    </location>
</feature>
<reference evidence="3 4" key="1">
    <citation type="submission" date="2019-01" db="EMBL/GenBank/DDBJ databases">
        <authorList>
            <person name="Chen W.-M."/>
        </authorList>
    </citation>
    <scope>NUCLEOTIDE SEQUENCE [LARGE SCALE GENOMIC DNA]</scope>
    <source>
        <strain evidence="3 4">TLA-22</strain>
    </source>
</reference>
<comment type="caution">
    <text evidence="3">The sequence shown here is derived from an EMBL/GenBank/DDBJ whole genome shotgun (WGS) entry which is preliminary data.</text>
</comment>
<accession>A0A437JBI1</accession>
<gene>
    <name evidence="3" type="ORF">ENE74_00910</name>
</gene>
<dbReference type="EMBL" id="RZUL01000001">
    <property type="protein sequence ID" value="RVT43231.1"/>
    <property type="molecule type" value="Genomic_DNA"/>
</dbReference>
<evidence type="ECO:0000313" key="4">
    <source>
        <dbReference type="Proteomes" id="UP000282977"/>
    </source>
</evidence>
<dbReference type="AlphaFoldDB" id="A0A437JBI1"/>
<proteinExistence type="predicted"/>
<evidence type="ECO:0000256" key="2">
    <source>
        <dbReference type="SAM" id="SignalP"/>
    </source>
</evidence>
<feature type="region of interest" description="Disordered" evidence="1">
    <location>
        <begin position="27"/>
        <end position="49"/>
    </location>
</feature>
<organism evidence="3 4">
    <name type="scientific">Sphingobium algorifonticola</name>
    <dbReference type="NCBI Taxonomy" id="2008318"/>
    <lineage>
        <taxon>Bacteria</taxon>
        <taxon>Pseudomonadati</taxon>
        <taxon>Pseudomonadota</taxon>
        <taxon>Alphaproteobacteria</taxon>
        <taxon>Sphingomonadales</taxon>
        <taxon>Sphingomonadaceae</taxon>
        <taxon>Sphingobium</taxon>
    </lineage>
</organism>
<feature type="chain" id="PRO_5019039169" evidence="2">
    <location>
        <begin position="19"/>
        <end position="175"/>
    </location>
</feature>
<name>A0A437JBI1_9SPHN</name>
<protein>
    <submittedName>
        <fullName evidence="3">Uncharacterized protein</fullName>
    </submittedName>
</protein>
<keyword evidence="4" id="KW-1185">Reference proteome</keyword>
<dbReference type="OrthoDB" id="7629232at2"/>
<evidence type="ECO:0000256" key="1">
    <source>
        <dbReference type="SAM" id="MobiDB-lite"/>
    </source>
</evidence>
<sequence>MRLSFVPLVPVVMLAACVAPPRDVPVPQPAPTPPPAPAPAPQPPVSADWRDWPMTSGAWRYAQNGADSEAAFGQAAAAPLVTVRCERGARRILIVMPGAPAAAQVTVRTSFGAASWPMQPLSPGGAFGTIRPASDPVLDQIAFSRGRFMVQVSGMAPLVLPPWAEVTRVIEDCRD</sequence>
<dbReference type="Proteomes" id="UP000282977">
    <property type="component" value="Unassembled WGS sequence"/>
</dbReference>
<keyword evidence="2" id="KW-0732">Signal</keyword>
<feature type="signal peptide" evidence="2">
    <location>
        <begin position="1"/>
        <end position="18"/>
    </location>
</feature>
<dbReference type="PROSITE" id="PS51257">
    <property type="entry name" value="PROKAR_LIPOPROTEIN"/>
    <property type="match status" value="1"/>
</dbReference>